<dbReference type="PANTHER" id="PTHR36409:SF1">
    <property type="entry name" value="BLOC-1-RELATED COMPLEX SUBUNIT 5"/>
    <property type="match status" value="1"/>
</dbReference>
<evidence type="ECO:0000256" key="2">
    <source>
        <dbReference type="SAM" id="Phobius"/>
    </source>
</evidence>
<keyword evidence="2" id="KW-0812">Transmembrane</keyword>
<feature type="compositionally biased region" description="Basic and acidic residues" evidence="1">
    <location>
        <begin position="147"/>
        <end position="161"/>
    </location>
</feature>
<proteinExistence type="predicted"/>
<name>A0AAV3QGT4_LITER</name>
<sequence>MSEVIFEIPSLALINLSAFFLPSSLIMLDFLLILDIYVIGVVNPNVLLEEDIENKIDVADALSVKLLKRFNYSVSTMRTCFQDGVKVHGLQVELGELKGRVTKAISICDVLCKRIARERPESLQSSIKPFAPNSTDVESSRRLALQKSDEEQAAEEGKCSL</sequence>
<organism evidence="3 4">
    <name type="scientific">Lithospermum erythrorhizon</name>
    <name type="common">Purple gromwell</name>
    <name type="synonym">Lithospermum officinale var. erythrorhizon</name>
    <dbReference type="NCBI Taxonomy" id="34254"/>
    <lineage>
        <taxon>Eukaryota</taxon>
        <taxon>Viridiplantae</taxon>
        <taxon>Streptophyta</taxon>
        <taxon>Embryophyta</taxon>
        <taxon>Tracheophyta</taxon>
        <taxon>Spermatophyta</taxon>
        <taxon>Magnoliopsida</taxon>
        <taxon>eudicotyledons</taxon>
        <taxon>Gunneridae</taxon>
        <taxon>Pentapetalae</taxon>
        <taxon>asterids</taxon>
        <taxon>lamiids</taxon>
        <taxon>Boraginales</taxon>
        <taxon>Boraginaceae</taxon>
        <taxon>Boraginoideae</taxon>
        <taxon>Lithospermeae</taxon>
        <taxon>Lithospermum</taxon>
    </lineage>
</organism>
<keyword evidence="2" id="KW-1133">Transmembrane helix</keyword>
<feature type="region of interest" description="Disordered" evidence="1">
    <location>
        <begin position="122"/>
        <end position="161"/>
    </location>
</feature>
<gene>
    <name evidence="3" type="ORF">LIER_18751</name>
</gene>
<feature type="compositionally biased region" description="Polar residues" evidence="1">
    <location>
        <begin position="122"/>
        <end position="137"/>
    </location>
</feature>
<dbReference type="EMBL" id="BAABME010004535">
    <property type="protein sequence ID" value="GAA0162720.1"/>
    <property type="molecule type" value="Genomic_DNA"/>
</dbReference>
<dbReference type="Proteomes" id="UP001454036">
    <property type="component" value="Unassembled WGS sequence"/>
</dbReference>
<accession>A0AAV3QGT4</accession>
<protein>
    <submittedName>
        <fullName evidence="3">Uncharacterized protein</fullName>
    </submittedName>
</protein>
<evidence type="ECO:0000313" key="4">
    <source>
        <dbReference type="Proteomes" id="UP001454036"/>
    </source>
</evidence>
<dbReference type="PANTHER" id="PTHR36409">
    <property type="entry name" value="EXPRESSED PROTEIN"/>
    <property type="match status" value="1"/>
</dbReference>
<feature type="transmembrane region" description="Helical" evidence="2">
    <location>
        <begin position="12"/>
        <end position="34"/>
    </location>
</feature>
<comment type="caution">
    <text evidence="3">The sequence shown here is derived from an EMBL/GenBank/DDBJ whole genome shotgun (WGS) entry which is preliminary data.</text>
</comment>
<keyword evidence="4" id="KW-1185">Reference proteome</keyword>
<evidence type="ECO:0000256" key="1">
    <source>
        <dbReference type="SAM" id="MobiDB-lite"/>
    </source>
</evidence>
<reference evidence="3 4" key="1">
    <citation type="submission" date="2024-01" db="EMBL/GenBank/DDBJ databases">
        <title>The complete chloroplast genome sequence of Lithospermum erythrorhizon: insights into the phylogenetic relationship among Boraginaceae species and the maternal lineages of purple gromwells.</title>
        <authorList>
            <person name="Okada T."/>
            <person name="Watanabe K."/>
        </authorList>
    </citation>
    <scope>NUCLEOTIDE SEQUENCE [LARGE SCALE GENOMIC DNA]</scope>
</reference>
<evidence type="ECO:0000313" key="3">
    <source>
        <dbReference type="EMBL" id="GAA0162720.1"/>
    </source>
</evidence>
<dbReference type="AlphaFoldDB" id="A0AAV3QGT4"/>
<keyword evidence="2" id="KW-0472">Membrane</keyword>